<feature type="region of interest" description="Disordered" evidence="1">
    <location>
        <begin position="178"/>
        <end position="279"/>
    </location>
</feature>
<reference evidence="2" key="1">
    <citation type="submission" date="2023-10" db="EMBL/GenBank/DDBJ databases">
        <authorList>
            <person name="Hackl T."/>
        </authorList>
    </citation>
    <scope>NUCLEOTIDE SEQUENCE</scope>
</reference>
<protein>
    <submittedName>
        <fullName evidence="2">Uu.00g038690.m01.CDS01</fullName>
    </submittedName>
</protein>
<evidence type="ECO:0000313" key="2">
    <source>
        <dbReference type="EMBL" id="CAJ2501016.1"/>
    </source>
</evidence>
<name>A0AAI8YDN8_9PEZI</name>
<sequence length="279" mass="31848">MPSSTELRIAEADETKSSSANQKGAAGSSLAFSSVSQPNNSDWRNIPRKQRHRQPEFHGIDGNSKLKLAKPFTKKARRIIIKKTEKLMRRRDALDIAVLTAAEKTNPGPNDWLPRDKLLRSLEHLEKRERRLLRVRTNKLSDLERLYRWDPTADRAYDHDLSRKLLWKFKRNLGPLLDDYIKNPRNNDDDDDDDTSSSGSDSEPGDEVEEVTMSGDEVVGEGGNKRKRNEEEEESAGPLVKKPKKNARKEAKKEALEKAKEAKKAKKEARKNDPQTNDN</sequence>
<evidence type="ECO:0000256" key="1">
    <source>
        <dbReference type="SAM" id="MobiDB-lite"/>
    </source>
</evidence>
<evidence type="ECO:0000313" key="3">
    <source>
        <dbReference type="Proteomes" id="UP001295740"/>
    </source>
</evidence>
<comment type="caution">
    <text evidence="2">The sequence shown here is derived from an EMBL/GenBank/DDBJ whole genome shotgun (WGS) entry which is preliminary data.</text>
</comment>
<organism evidence="2 3">
    <name type="scientific">Anthostomella pinea</name>
    <dbReference type="NCBI Taxonomy" id="933095"/>
    <lineage>
        <taxon>Eukaryota</taxon>
        <taxon>Fungi</taxon>
        <taxon>Dikarya</taxon>
        <taxon>Ascomycota</taxon>
        <taxon>Pezizomycotina</taxon>
        <taxon>Sordariomycetes</taxon>
        <taxon>Xylariomycetidae</taxon>
        <taxon>Xylariales</taxon>
        <taxon>Xylariaceae</taxon>
        <taxon>Anthostomella</taxon>
    </lineage>
</organism>
<dbReference type="Proteomes" id="UP001295740">
    <property type="component" value="Unassembled WGS sequence"/>
</dbReference>
<feature type="compositionally biased region" description="Basic and acidic residues" evidence="1">
    <location>
        <begin position="248"/>
        <end position="262"/>
    </location>
</feature>
<gene>
    <name evidence="2" type="ORF">KHLLAP_LOCUS1484</name>
</gene>
<accession>A0AAI8YDN8</accession>
<feature type="region of interest" description="Disordered" evidence="1">
    <location>
        <begin position="1"/>
        <end position="65"/>
    </location>
</feature>
<feature type="compositionally biased region" description="Polar residues" evidence="1">
    <location>
        <begin position="30"/>
        <end position="43"/>
    </location>
</feature>
<keyword evidence="3" id="KW-1185">Reference proteome</keyword>
<proteinExistence type="predicted"/>
<dbReference type="EMBL" id="CAUWAG010000003">
    <property type="protein sequence ID" value="CAJ2501016.1"/>
    <property type="molecule type" value="Genomic_DNA"/>
</dbReference>
<dbReference type="AlphaFoldDB" id="A0AAI8YDN8"/>